<gene>
    <name evidence="2" type="ORF">BSTOLATCC_MIC59758</name>
</gene>
<dbReference type="EMBL" id="CAJZBQ010000057">
    <property type="protein sequence ID" value="CAG9333949.1"/>
    <property type="molecule type" value="Genomic_DNA"/>
</dbReference>
<keyword evidence="3" id="KW-1185">Reference proteome</keyword>
<feature type="compositionally biased region" description="Polar residues" evidence="1">
    <location>
        <begin position="320"/>
        <end position="331"/>
    </location>
</feature>
<name>A0AAU9K657_9CILI</name>
<evidence type="ECO:0000256" key="1">
    <source>
        <dbReference type="SAM" id="MobiDB-lite"/>
    </source>
</evidence>
<accession>A0AAU9K657</accession>
<evidence type="ECO:0008006" key="4">
    <source>
        <dbReference type="Google" id="ProtNLM"/>
    </source>
</evidence>
<dbReference type="Gene3D" id="3.90.70.10">
    <property type="entry name" value="Cysteine proteinases"/>
    <property type="match status" value="1"/>
</dbReference>
<evidence type="ECO:0000313" key="2">
    <source>
        <dbReference type="EMBL" id="CAG9333949.1"/>
    </source>
</evidence>
<evidence type="ECO:0000313" key="3">
    <source>
        <dbReference type="Proteomes" id="UP001162131"/>
    </source>
</evidence>
<protein>
    <recommendedName>
        <fullName evidence="4">USP domain-containing protein</fullName>
    </recommendedName>
</protein>
<dbReference type="SUPFAM" id="SSF54001">
    <property type="entry name" value="Cysteine proteinases"/>
    <property type="match status" value="1"/>
</dbReference>
<dbReference type="Proteomes" id="UP001162131">
    <property type="component" value="Unassembled WGS sequence"/>
</dbReference>
<feature type="region of interest" description="Disordered" evidence="1">
    <location>
        <begin position="316"/>
        <end position="340"/>
    </location>
</feature>
<dbReference type="InterPro" id="IPR038765">
    <property type="entry name" value="Papain-like_cys_pep_sf"/>
</dbReference>
<organism evidence="2 3">
    <name type="scientific">Blepharisma stoltei</name>
    <dbReference type="NCBI Taxonomy" id="1481888"/>
    <lineage>
        <taxon>Eukaryota</taxon>
        <taxon>Sar</taxon>
        <taxon>Alveolata</taxon>
        <taxon>Ciliophora</taxon>
        <taxon>Postciliodesmatophora</taxon>
        <taxon>Heterotrichea</taxon>
        <taxon>Heterotrichida</taxon>
        <taxon>Blepharismidae</taxon>
        <taxon>Blepharisma</taxon>
    </lineage>
</organism>
<proteinExistence type="predicted"/>
<reference evidence="2" key="1">
    <citation type="submission" date="2021-09" db="EMBL/GenBank/DDBJ databases">
        <authorList>
            <consortium name="AG Swart"/>
            <person name="Singh M."/>
            <person name="Singh A."/>
            <person name="Seah K."/>
            <person name="Emmerich C."/>
        </authorList>
    </citation>
    <scope>NUCLEOTIDE SEQUENCE</scope>
    <source>
        <strain evidence="2">ATCC30299</strain>
    </source>
</reference>
<comment type="caution">
    <text evidence="2">The sequence shown here is derived from an EMBL/GenBank/DDBJ whole genome shotgun (WGS) entry which is preliminary data.</text>
</comment>
<sequence>MAEESKAEGNTSYGQCYLDAAVQILYNTVPFRSSFPTSKHLSNEVSQELHRIFIKMRNGNKDFCSSASLKKALISRYGKVFDNEKGYEPASTITYMLRSLYKDRKTEIKTYQEMAHAKFGNWPKGMNINDSLIKVWGFEYFLHYDAEPGVFSLKILPKSVSWISHEKQFSVKTDNFPEIVMIEGKMNTNEDMWESVLNSEKEWYSKEHKGFYKLTGVIFYTKQHFLAAYYSEDRKKWTKIDNRDLEETDEFLDFLKDDSLKPIFLIFTWTAKAVEPDETLPNEISEELTKQDSFLTIDFVRPDKEQLSIEEPNIELLSAEQPTTEQPSIGQQDVEEVHQQPNIEEPSIEQQGTEQQLIDSSHIEEASIEQVATEQQGAEQQLIDSSHIEEASIEQATIEQQSIEQSLIEKPPTEQSTIENQSIIEQTNIEEESSIEQAAIEQPYIDKPSIERPLIKEANIEEVPIEQSSTIQEPSIEQLTIEQPYIDKPSIEEPLIKEANIEEVPIEQSDIIQEPSVEQLAIEQSYIDKPSIEEPLIKEANIEEVPIEQPGIIQPETEPFYGESYIETINEPPFNGNSRIEESYQYDEPSYLFLIENLKETNTLDQEIRSEDLRRRINRTNIAECQQCGALYPIYIGKCIKKNCQ</sequence>
<dbReference type="AlphaFoldDB" id="A0AAU9K657"/>